<dbReference type="AlphaFoldDB" id="A0A975IZV6"/>
<organism evidence="5 6">
    <name type="scientific">Luteolibacter ambystomatis</name>
    <dbReference type="NCBI Taxonomy" id="2824561"/>
    <lineage>
        <taxon>Bacteria</taxon>
        <taxon>Pseudomonadati</taxon>
        <taxon>Verrucomicrobiota</taxon>
        <taxon>Verrucomicrobiia</taxon>
        <taxon>Verrucomicrobiales</taxon>
        <taxon>Verrucomicrobiaceae</taxon>
        <taxon>Luteolibacter</taxon>
    </lineage>
</organism>
<keyword evidence="6" id="KW-1185">Reference proteome</keyword>
<dbReference type="RefSeq" id="WP_211630510.1">
    <property type="nucleotide sequence ID" value="NZ_CP073100.1"/>
</dbReference>
<evidence type="ECO:0000256" key="3">
    <source>
        <dbReference type="SAM" id="SignalP"/>
    </source>
</evidence>
<dbReference type="InterPro" id="IPR013320">
    <property type="entry name" value="ConA-like_dom_sf"/>
</dbReference>
<dbReference type="KEGG" id="lamb:KBB96_16055"/>
<keyword evidence="1 3" id="KW-0732">Signal</keyword>
<accession>A0A975IZV6</accession>
<proteinExistence type="predicted"/>
<protein>
    <submittedName>
        <fullName evidence="5">LamG domain-containing protein</fullName>
    </submittedName>
</protein>
<gene>
    <name evidence="5" type="ORF">KBB96_16055</name>
</gene>
<name>A0A975IZV6_9BACT</name>
<dbReference type="SMART" id="SM00560">
    <property type="entry name" value="LamGL"/>
    <property type="match status" value="1"/>
</dbReference>
<feature type="signal peptide" evidence="3">
    <location>
        <begin position="1"/>
        <end position="20"/>
    </location>
</feature>
<keyword evidence="2" id="KW-1015">Disulfide bond</keyword>
<feature type="chain" id="PRO_5036733903" evidence="3">
    <location>
        <begin position="21"/>
        <end position="300"/>
    </location>
</feature>
<evidence type="ECO:0000313" key="6">
    <source>
        <dbReference type="Proteomes" id="UP000676169"/>
    </source>
</evidence>
<evidence type="ECO:0000256" key="1">
    <source>
        <dbReference type="ARBA" id="ARBA00022729"/>
    </source>
</evidence>
<dbReference type="Proteomes" id="UP000676169">
    <property type="component" value="Chromosome"/>
</dbReference>
<dbReference type="SUPFAM" id="SSF49899">
    <property type="entry name" value="Concanavalin A-like lectins/glucanases"/>
    <property type="match status" value="1"/>
</dbReference>
<sequence>MKLRSIALLGSVLLSSQAHAAVTTGLVAYYDFQTAASGGVITNRAQAVGSDYAGPFTNATVFGTSPTSGFSGDAAFNSTGATGAGNVSNRSTLLVGNAANFTHTGTDTIRTGLGTSVLGQSYSISAWFYAAIDPNQAASQRYFVLEDGTDTAQFDLSYGSQSANANAANLAMWTYNNGLTNATVQGNVSTNSWHQVVQTVTPNGANSTVTVYIDGTLFGSYTTNNGQPSFTDINIGNARDGQSRAWDGMIDEVAIYNRTLTQSDVTELRNLGLAGLAVPEPSAAILGGLGSLLLLRRRRG</sequence>
<evidence type="ECO:0000259" key="4">
    <source>
        <dbReference type="SMART" id="SM00560"/>
    </source>
</evidence>
<feature type="domain" description="LamG-like jellyroll fold" evidence="4">
    <location>
        <begin position="120"/>
        <end position="263"/>
    </location>
</feature>
<dbReference type="EMBL" id="CP073100">
    <property type="protein sequence ID" value="QUE50370.1"/>
    <property type="molecule type" value="Genomic_DNA"/>
</dbReference>
<dbReference type="Pfam" id="PF13385">
    <property type="entry name" value="Laminin_G_3"/>
    <property type="match status" value="1"/>
</dbReference>
<reference evidence="5" key="1">
    <citation type="submission" date="2021-04" db="EMBL/GenBank/DDBJ databases">
        <title>Luteolibacter sp. 32A isolated from the skin of an Anderson's salamander (Ambystoma andersonii).</title>
        <authorList>
            <person name="Spergser J."/>
            <person name="Busse H.-J."/>
        </authorList>
    </citation>
    <scope>NUCLEOTIDE SEQUENCE</scope>
    <source>
        <strain evidence="5">32A</strain>
    </source>
</reference>
<evidence type="ECO:0000313" key="5">
    <source>
        <dbReference type="EMBL" id="QUE50370.1"/>
    </source>
</evidence>
<evidence type="ECO:0000256" key="2">
    <source>
        <dbReference type="ARBA" id="ARBA00023157"/>
    </source>
</evidence>
<dbReference type="Gene3D" id="2.60.120.200">
    <property type="match status" value="1"/>
</dbReference>
<dbReference type="InterPro" id="IPR006558">
    <property type="entry name" value="LamG-like"/>
</dbReference>